<keyword evidence="7" id="KW-0802">TPR repeat</keyword>
<feature type="repeat" description="TPR" evidence="7">
    <location>
        <begin position="327"/>
        <end position="360"/>
    </location>
</feature>
<dbReference type="SUPFAM" id="SSF48452">
    <property type="entry name" value="TPR-like"/>
    <property type="match status" value="1"/>
</dbReference>
<evidence type="ECO:0000256" key="6">
    <source>
        <dbReference type="ARBA" id="ARBA00023049"/>
    </source>
</evidence>
<evidence type="ECO:0000256" key="8">
    <source>
        <dbReference type="SAM" id="SignalP"/>
    </source>
</evidence>
<dbReference type="Gene3D" id="1.25.40.10">
    <property type="entry name" value="Tetratricopeptide repeat domain"/>
    <property type="match status" value="1"/>
</dbReference>
<dbReference type="PANTHER" id="PTHR22726">
    <property type="entry name" value="METALLOENDOPEPTIDASE OMA1"/>
    <property type="match status" value="1"/>
</dbReference>
<evidence type="ECO:0000256" key="7">
    <source>
        <dbReference type="PROSITE-ProRule" id="PRU00339"/>
    </source>
</evidence>
<evidence type="ECO:0000313" key="11">
    <source>
        <dbReference type="Proteomes" id="UP000017819"/>
    </source>
</evidence>
<dbReference type="CDD" id="cd07324">
    <property type="entry name" value="M48C_Oma1-like"/>
    <property type="match status" value="1"/>
</dbReference>
<dbReference type="Proteomes" id="UP000017819">
    <property type="component" value="Unassembled WGS sequence"/>
</dbReference>
<name>V4RG03_9HYPH</name>
<evidence type="ECO:0000256" key="4">
    <source>
        <dbReference type="ARBA" id="ARBA00022801"/>
    </source>
</evidence>
<evidence type="ECO:0000256" key="1">
    <source>
        <dbReference type="ARBA" id="ARBA00001947"/>
    </source>
</evidence>
<feature type="signal peptide" evidence="8">
    <location>
        <begin position="1"/>
        <end position="38"/>
    </location>
</feature>
<proteinExistence type="predicted"/>
<comment type="caution">
    <text evidence="10">The sequence shown here is derived from an EMBL/GenBank/DDBJ whole genome shotgun (WGS) entry which is preliminary data.</text>
</comment>
<keyword evidence="11" id="KW-1185">Reference proteome</keyword>
<keyword evidence="8" id="KW-0732">Signal</keyword>
<gene>
    <name evidence="10" type="ORF">N177_1950</name>
</gene>
<dbReference type="PANTHER" id="PTHR22726:SF1">
    <property type="entry name" value="METALLOENDOPEPTIDASE OMA1, MITOCHONDRIAL"/>
    <property type="match status" value="1"/>
</dbReference>
<dbReference type="EMBL" id="AWXZ01000026">
    <property type="protein sequence ID" value="ESR25076.1"/>
    <property type="molecule type" value="Genomic_DNA"/>
</dbReference>
<keyword evidence="2 10" id="KW-0645">Protease</keyword>
<evidence type="ECO:0000313" key="10">
    <source>
        <dbReference type="EMBL" id="ESR25076.1"/>
    </source>
</evidence>
<dbReference type="InterPro" id="IPR001915">
    <property type="entry name" value="Peptidase_M48"/>
</dbReference>
<dbReference type="GO" id="GO:0051603">
    <property type="term" value="P:proteolysis involved in protein catabolic process"/>
    <property type="evidence" value="ECO:0007669"/>
    <property type="project" value="TreeGrafter"/>
</dbReference>
<feature type="domain" description="Peptidase M48" evidence="9">
    <location>
        <begin position="62"/>
        <end position="246"/>
    </location>
</feature>
<sequence>MAMPAFTTPVPVPGRRFRRLALAAIATSALIAAQISSAAAQSIGFIRDAEIEGLLADYSGPIIRAAGVGQSAVNIYLVSSQSFNAFVADGRRIFINAGVLMQADTPGEVIGVIAHETGHIAGGHLARLQLELSNASVLAAIATALGAGAMAAGASTGSVGGGQAGQAVMMGGNQVAQRVLLRYQRSEEAAADQAALRYLEATSQSAKGMLRTFQRLSDQSVSLRYADPYAVSHPMPRERVAALENIARRSPHFDKEAPAGLQQRHDLARAKLFGYITHPSSVERRYPRSDNSVPAAYARAIADMRSGNLSRAIQGADALIRAAPDYPYFWETKGDMLLQAGRPAEAIEPLRRALSLAPAAQLIRIQLGRALVATAQPGRLDEAIALLREGTREEPHYAEGFRQLALAYGRKGDIPHADLATAQAHAASGNAELAKRFAQRARQGLPSGSPGWLRAGDILTMKER</sequence>
<keyword evidence="3" id="KW-0479">Metal-binding</keyword>
<evidence type="ECO:0000259" key="9">
    <source>
        <dbReference type="Pfam" id="PF01435"/>
    </source>
</evidence>
<dbReference type="Pfam" id="PF01435">
    <property type="entry name" value="Peptidase_M48"/>
    <property type="match status" value="1"/>
</dbReference>
<evidence type="ECO:0000256" key="3">
    <source>
        <dbReference type="ARBA" id="ARBA00022723"/>
    </source>
</evidence>
<organism evidence="10 11">
    <name type="scientific">Lutibaculum baratangense AMV1</name>
    <dbReference type="NCBI Taxonomy" id="631454"/>
    <lineage>
        <taxon>Bacteria</taxon>
        <taxon>Pseudomonadati</taxon>
        <taxon>Pseudomonadota</taxon>
        <taxon>Alphaproteobacteria</taxon>
        <taxon>Hyphomicrobiales</taxon>
        <taxon>Tepidamorphaceae</taxon>
        <taxon>Lutibaculum</taxon>
    </lineage>
</organism>
<dbReference type="InterPro" id="IPR051156">
    <property type="entry name" value="Mito/Outer_Membr_Metalloprot"/>
</dbReference>
<dbReference type="Gene3D" id="3.30.2010.10">
    <property type="entry name" value="Metalloproteases ('zincins'), catalytic domain"/>
    <property type="match status" value="1"/>
</dbReference>
<dbReference type="STRING" id="631454.N177_1950"/>
<dbReference type="AlphaFoldDB" id="V4RG03"/>
<comment type="cofactor">
    <cofactor evidence="1">
        <name>Zn(2+)</name>
        <dbReference type="ChEBI" id="CHEBI:29105"/>
    </cofactor>
</comment>
<keyword evidence="6" id="KW-0482">Metalloprotease</keyword>
<keyword evidence="4" id="KW-0378">Hydrolase</keyword>
<dbReference type="eggNOG" id="COG4783">
    <property type="taxonomic scope" value="Bacteria"/>
</dbReference>
<reference evidence="10 11" key="1">
    <citation type="journal article" date="2014" name="Genome Announc.">
        <title>Draft Genome Sequence of Lutibaculum baratangense Strain AMV1T, Isolated from a Mud Volcano in Andamans, India.</title>
        <authorList>
            <person name="Singh A."/>
            <person name="Sreenivas A."/>
            <person name="Sathyanarayana Reddy G."/>
            <person name="Pinnaka A.K."/>
            <person name="Shivaji S."/>
        </authorList>
    </citation>
    <scope>NUCLEOTIDE SEQUENCE [LARGE SCALE GENOMIC DNA]</scope>
    <source>
        <strain evidence="10 11">AMV1</strain>
    </source>
</reference>
<keyword evidence="5" id="KW-0862">Zinc</keyword>
<accession>V4RG03</accession>
<dbReference type="InterPro" id="IPR019734">
    <property type="entry name" value="TPR_rpt"/>
</dbReference>
<feature type="chain" id="PRO_5004728513" evidence="8">
    <location>
        <begin position="39"/>
        <end position="464"/>
    </location>
</feature>
<evidence type="ECO:0000256" key="2">
    <source>
        <dbReference type="ARBA" id="ARBA00022670"/>
    </source>
</evidence>
<dbReference type="GO" id="GO:0016020">
    <property type="term" value="C:membrane"/>
    <property type="evidence" value="ECO:0007669"/>
    <property type="project" value="TreeGrafter"/>
</dbReference>
<dbReference type="PATRIC" id="fig|631454.5.peg.1928"/>
<dbReference type="GO" id="GO:0004222">
    <property type="term" value="F:metalloendopeptidase activity"/>
    <property type="evidence" value="ECO:0007669"/>
    <property type="project" value="InterPro"/>
</dbReference>
<dbReference type="GO" id="GO:0046872">
    <property type="term" value="F:metal ion binding"/>
    <property type="evidence" value="ECO:0007669"/>
    <property type="project" value="UniProtKB-KW"/>
</dbReference>
<dbReference type="Pfam" id="PF13432">
    <property type="entry name" value="TPR_16"/>
    <property type="match status" value="1"/>
</dbReference>
<dbReference type="PROSITE" id="PS50005">
    <property type="entry name" value="TPR"/>
    <property type="match status" value="1"/>
</dbReference>
<evidence type="ECO:0000256" key="5">
    <source>
        <dbReference type="ARBA" id="ARBA00022833"/>
    </source>
</evidence>
<dbReference type="InterPro" id="IPR011990">
    <property type="entry name" value="TPR-like_helical_dom_sf"/>
</dbReference>
<protein>
    <submittedName>
        <fullName evidence="10">Putative Zn-dependent protease, contains TPR repeats</fullName>
    </submittedName>
</protein>